<dbReference type="InterPro" id="IPR038883">
    <property type="entry name" value="AN11006-like"/>
</dbReference>
<sequence length="444" mass="49159">MSSAVSVMAGIPKTSVTTEGQQTATNASKRSDRAAKKPGLLTIAQELRDHIYDYLLVDEDGVVNCPVRKFGDRKNHEPTMKNYLALSTTCHQLNQEARAHFSARNILAVHQCYAPDDYLAPLLCIAGAISHLAFWRHVAVALSDGVSWYFSVLDLKINGSSVGYCVRTAGGERAFMARDFYKATPGRVGAAEIVRKHTEAVVRPAVEELRSALRRTGKLELSMLNRLRKFLDPSIAKAPAGLLTIPQELRDQILDNLVVEHTFILELLMHGGAISERKRQDYTALSMTCQQLRRETRSLFFERNIIMVWVTKDGPGGVGPLGAAMEHIRHLTLSSFVCIDLREDKTPMHGGPTCVLDLAIHGASVQHTIRLAARFHDTLEKSFYGRNASDPVWTDSTKGLVEEVTKPCVEDLRAALSEKGKLELGMLQKLYSALQNAWAGRQEG</sequence>
<feature type="compositionally biased region" description="Polar residues" evidence="1">
    <location>
        <begin position="14"/>
        <end position="28"/>
    </location>
</feature>
<name>A0AAV9JU52_9PEZI</name>
<dbReference type="Proteomes" id="UP001324427">
    <property type="component" value="Unassembled WGS sequence"/>
</dbReference>
<keyword evidence="3" id="KW-1185">Reference proteome</keyword>
<dbReference type="PANTHER" id="PTHR42085:SF2">
    <property type="entry name" value="F-BOX DOMAIN-CONTAINING PROTEIN"/>
    <property type="match status" value="1"/>
</dbReference>
<dbReference type="AlphaFoldDB" id="A0AAV9JU52"/>
<comment type="caution">
    <text evidence="2">The sequence shown here is derived from an EMBL/GenBank/DDBJ whole genome shotgun (WGS) entry which is preliminary data.</text>
</comment>
<dbReference type="EMBL" id="JAVFHQ010000005">
    <property type="protein sequence ID" value="KAK4549241.1"/>
    <property type="molecule type" value="Genomic_DNA"/>
</dbReference>
<organism evidence="2 3">
    <name type="scientific">Oleoguttula mirabilis</name>
    <dbReference type="NCBI Taxonomy" id="1507867"/>
    <lineage>
        <taxon>Eukaryota</taxon>
        <taxon>Fungi</taxon>
        <taxon>Dikarya</taxon>
        <taxon>Ascomycota</taxon>
        <taxon>Pezizomycotina</taxon>
        <taxon>Dothideomycetes</taxon>
        <taxon>Dothideomycetidae</taxon>
        <taxon>Mycosphaerellales</taxon>
        <taxon>Teratosphaeriaceae</taxon>
        <taxon>Oleoguttula</taxon>
    </lineage>
</organism>
<gene>
    <name evidence="2" type="ORF">LTR36_007699</name>
</gene>
<evidence type="ECO:0000256" key="1">
    <source>
        <dbReference type="SAM" id="MobiDB-lite"/>
    </source>
</evidence>
<accession>A0AAV9JU52</accession>
<dbReference type="PANTHER" id="PTHR42085">
    <property type="entry name" value="F-BOX DOMAIN-CONTAINING PROTEIN"/>
    <property type="match status" value="1"/>
</dbReference>
<evidence type="ECO:0000313" key="2">
    <source>
        <dbReference type="EMBL" id="KAK4549241.1"/>
    </source>
</evidence>
<feature type="region of interest" description="Disordered" evidence="1">
    <location>
        <begin position="1"/>
        <end position="35"/>
    </location>
</feature>
<proteinExistence type="predicted"/>
<reference evidence="2 3" key="1">
    <citation type="submission" date="2021-11" db="EMBL/GenBank/DDBJ databases">
        <title>Black yeast isolated from Biological Soil Crust.</title>
        <authorList>
            <person name="Kurbessoian T."/>
        </authorList>
    </citation>
    <scope>NUCLEOTIDE SEQUENCE [LARGE SCALE GENOMIC DNA]</scope>
    <source>
        <strain evidence="2 3">CCFEE 5522</strain>
    </source>
</reference>
<evidence type="ECO:0000313" key="3">
    <source>
        <dbReference type="Proteomes" id="UP001324427"/>
    </source>
</evidence>
<protein>
    <submittedName>
        <fullName evidence="2">Uncharacterized protein</fullName>
    </submittedName>
</protein>